<dbReference type="GO" id="GO:0004803">
    <property type="term" value="F:transposase activity"/>
    <property type="evidence" value="ECO:0007669"/>
    <property type="project" value="InterPro"/>
</dbReference>
<comment type="similarity">
    <text evidence="2">Belongs to the transposase mutator family.</text>
</comment>
<keyword evidence="4" id="KW-0238">DNA-binding</keyword>
<evidence type="ECO:0008006" key="8">
    <source>
        <dbReference type="Google" id="ProtNLM"/>
    </source>
</evidence>
<organism evidence="6 7">
    <name type="scientific">Methylocystis parvus</name>
    <dbReference type="NCBI Taxonomy" id="134"/>
    <lineage>
        <taxon>Bacteria</taxon>
        <taxon>Pseudomonadati</taxon>
        <taxon>Pseudomonadota</taxon>
        <taxon>Alphaproteobacteria</taxon>
        <taxon>Hyphomicrobiales</taxon>
        <taxon>Methylocystaceae</taxon>
        <taxon>Methylocystis</taxon>
    </lineage>
</organism>
<evidence type="ECO:0000256" key="5">
    <source>
        <dbReference type="ARBA" id="ARBA00023172"/>
    </source>
</evidence>
<dbReference type="EMBL" id="CP044331">
    <property type="protein sequence ID" value="QGM99630.1"/>
    <property type="molecule type" value="Genomic_DNA"/>
</dbReference>
<evidence type="ECO:0000256" key="3">
    <source>
        <dbReference type="ARBA" id="ARBA00022578"/>
    </source>
</evidence>
<keyword evidence="3" id="KW-0815">Transposition</keyword>
<evidence type="ECO:0000313" key="6">
    <source>
        <dbReference type="EMBL" id="QGM99630.1"/>
    </source>
</evidence>
<accession>A0A6B8MG27</accession>
<dbReference type="Pfam" id="PF00872">
    <property type="entry name" value="Transposase_mut"/>
    <property type="match status" value="1"/>
</dbReference>
<dbReference type="KEGG" id="mpar:F7D14_08905"/>
<evidence type="ECO:0000256" key="2">
    <source>
        <dbReference type="ARBA" id="ARBA00010961"/>
    </source>
</evidence>
<keyword evidence="5" id="KW-0233">DNA recombination</keyword>
<dbReference type="GO" id="GO:0003677">
    <property type="term" value="F:DNA binding"/>
    <property type="evidence" value="ECO:0007669"/>
    <property type="project" value="UniProtKB-KW"/>
</dbReference>
<dbReference type="InterPro" id="IPR001207">
    <property type="entry name" value="Transposase_mutator"/>
</dbReference>
<dbReference type="GO" id="GO:0006313">
    <property type="term" value="P:DNA transposition"/>
    <property type="evidence" value="ECO:0007669"/>
    <property type="project" value="InterPro"/>
</dbReference>
<evidence type="ECO:0000256" key="4">
    <source>
        <dbReference type="ARBA" id="ARBA00023125"/>
    </source>
</evidence>
<reference evidence="6 7" key="1">
    <citation type="submission" date="2019-09" db="EMBL/GenBank/DDBJ databases">
        <title>Isolation and complete genome sequencing of Methylocystis species.</title>
        <authorList>
            <person name="Rumah B.L."/>
            <person name="Stead C.E."/>
            <person name="Stevens B.C."/>
            <person name="Minton N.P."/>
            <person name="Grosse-Honebrink A."/>
            <person name="Zhang Y."/>
        </authorList>
    </citation>
    <scope>NUCLEOTIDE SEQUENCE [LARGE SCALE GENOMIC DNA]</scope>
    <source>
        <strain evidence="6 7">BRCS2</strain>
    </source>
</reference>
<dbReference type="AlphaFoldDB" id="A0A6B8MG27"/>
<proteinExistence type="inferred from homology"/>
<comment type="function">
    <text evidence="1">Required for the transposition of the insertion element.</text>
</comment>
<keyword evidence="7" id="KW-1185">Reference proteome</keyword>
<gene>
    <name evidence="6" type="ORF">F7D14_08905</name>
</gene>
<name>A0A6B8MG27_9HYPH</name>
<sequence>MESIYPIVFLDALHAKIREGGLVSGNAVHIAMDVRADGAKEIYSLGSNRAKAQTPAHVE</sequence>
<evidence type="ECO:0000256" key="1">
    <source>
        <dbReference type="ARBA" id="ARBA00002190"/>
    </source>
</evidence>
<dbReference type="Proteomes" id="UP000422569">
    <property type="component" value="Chromosome"/>
</dbReference>
<evidence type="ECO:0000313" key="7">
    <source>
        <dbReference type="Proteomes" id="UP000422569"/>
    </source>
</evidence>
<protein>
    <recommendedName>
        <fullName evidence="8">Transposase</fullName>
    </recommendedName>
</protein>